<dbReference type="GO" id="GO:0000974">
    <property type="term" value="C:Prp19 complex"/>
    <property type="evidence" value="ECO:0007669"/>
    <property type="project" value="TreeGrafter"/>
</dbReference>
<feature type="region of interest" description="Disordered" evidence="8">
    <location>
        <begin position="94"/>
        <end position="120"/>
    </location>
</feature>
<evidence type="ECO:0000256" key="1">
    <source>
        <dbReference type="ARBA" id="ARBA00022574"/>
    </source>
</evidence>
<feature type="repeat" description="WD" evidence="7">
    <location>
        <begin position="292"/>
        <end position="333"/>
    </location>
</feature>
<dbReference type="SUPFAM" id="SSF50978">
    <property type="entry name" value="WD40 repeat-like"/>
    <property type="match status" value="1"/>
</dbReference>
<dbReference type="PANTHER" id="PTHR19923">
    <property type="entry name" value="WD40 REPEAT PROTEINPRL1/PRL2-RELATED"/>
    <property type="match status" value="1"/>
</dbReference>
<feature type="repeat" description="WD" evidence="7">
    <location>
        <begin position="250"/>
        <end position="291"/>
    </location>
</feature>
<evidence type="ECO:0000256" key="3">
    <source>
        <dbReference type="ARBA" id="ARBA00025726"/>
    </source>
</evidence>
<dbReference type="PANTHER" id="PTHR19923:SF0">
    <property type="entry name" value="PLEIOTROPIC REGULATOR 1"/>
    <property type="match status" value="1"/>
</dbReference>
<comment type="function">
    <text evidence="4">Involved in pre-mRNA splicing as component of the spliceosome. Component of the PRP19-CDC5L complex that forms an integral part of the spliceosome and is required for activating pre-mRNA splicing. As a component of the minor spliceosome, involved in the splicing of U12-type introns in pre-mRNAs.</text>
</comment>
<evidence type="ECO:0000256" key="2">
    <source>
        <dbReference type="ARBA" id="ARBA00022737"/>
    </source>
</evidence>
<keyword evidence="1 7" id="KW-0853">WD repeat</keyword>
<dbReference type="GO" id="GO:0071011">
    <property type="term" value="C:precatalytic spliceosome"/>
    <property type="evidence" value="ECO:0007669"/>
    <property type="project" value="TreeGrafter"/>
</dbReference>
<dbReference type="EMBL" id="AZBU02000007">
    <property type="protein sequence ID" value="TKR69546.1"/>
    <property type="molecule type" value="Genomic_DNA"/>
</dbReference>
<dbReference type="Gene3D" id="2.130.10.10">
    <property type="entry name" value="YVTN repeat-like/Quinoprotein amine dehydrogenase"/>
    <property type="match status" value="1"/>
</dbReference>
<evidence type="ECO:0000256" key="4">
    <source>
        <dbReference type="ARBA" id="ARBA00046238"/>
    </source>
</evidence>
<dbReference type="Pfam" id="PF00400">
    <property type="entry name" value="WD40"/>
    <property type="match status" value="6"/>
</dbReference>
<dbReference type="OrthoDB" id="10256122at2759"/>
<comment type="subunit">
    <text evidence="5">Identified in the spliceosome C complex. Component of the PRP19-CDC5L splicing complex composed of a core complex comprising a homotetramer of PRPF19, CDC5L, PLRG1 and BCAS2, and at least three less stably associated proteins CTNNBL1, CWC15 and HSPA8. Interacts (via its WD40 repeat domain) directly with CDC5L (via its C-terminal); the interaction is required for mRNA splicing but not for spliceosome assembly. Component of the minor spliceosome, which splices U12-type introns. Within this complex, interacts with CRIPT. Also interacts directly in the complex with BCAS2 and PRPF19. Interacts with USB1.</text>
</comment>
<evidence type="ECO:0000313" key="9">
    <source>
        <dbReference type="EMBL" id="TKR69546.1"/>
    </source>
</evidence>
<keyword evidence="2" id="KW-0677">Repeat</keyword>
<dbReference type="GO" id="GO:0000398">
    <property type="term" value="P:mRNA splicing, via spliceosome"/>
    <property type="evidence" value="ECO:0007669"/>
    <property type="project" value="InterPro"/>
</dbReference>
<dbReference type="PROSITE" id="PS00678">
    <property type="entry name" value="WD_REPEATS_1"/>
    <property type="match status" value="3"/>
</dbReference>
<dbReference type="PROSITE" id="PS50294">
    <property type="entry name" value="WD_REPEATS_REGION"/>
    <property type="match status" value="5"/>
</dbReference>
<dbReference type="GO" id="GO:0071013">
    <property type="term" value="C:catalytic step 2 spliceosome"/>
    <property type="evidence" value="ECO:0007669"/>
    <property type="project" value="TreeGrafter"/>
</dbReference>
<dbReference type="SMART" id="SM00320">
    <property type="entry name" value="WD40"/>
    <property type="match status" value="7"/>
</dbReference>
<proteinExistence type="inferred from homology"/>
<evidence type="ECO:0000256" key="8">
    <source>
        <dbReference type="SAM" id="MobiDB-lite"/>
    </source>
</evidence>
<dbReference type="PROSITE" id="PS50082">
    <property type="entry name" value="WD_REPEATS_2"/>
    <property type="match status" value="5"/>
</dbReference>
<evidence type="ECO:0000313" key="10">
    <source>
        <dbReference type="Proteomes" id="UP000298663"/>
    </source>
</evidence>
<accession>A0A4U5MJH9</accession>
<dbReference type="AlphaFoldDB" id="A0A4U5MJH9"/>
<feature type="repeat" description="WD" evidence="7">
    <location>
        <begin position="166"/>
        <end position="207"/>
    </location>
</feature>
<dbReference type="STRING" id="34508.A0A4U5MJH9"/>
<dbReference type="PRINTS" id="PR00320">
    <property type="entry name" value="GPROTEINBRPT"/>
</dbReference>
<keyword evidence="10" id="KW-1185">Reference proteome</keyword>
<dbReference type="InterPro" id="IPR019775">
    <property type="entry name" value="WD40_repeat_CS"/>
</dbReference>
<name>A0A4U5MJH9_STECR</name>
<dbReference type="InterPro" id="IPR015943">
    <property type="entry name" value="WD40/YVTN_repeat-like_dom_sf"/>
</dbReference>
<dbReference type="Proteomes" id="UP000298663">
    <property type="component" value="Unassembled WGS sequence"/>
</dbReference>
<dbReference type="FunFam" id="2.130.10.10:FF:000012">
    <property type="entry name" value="Putative pleiotropic regulator 1"/>
    <property type="match status" value="1"/>
</dbReference>
<evidence type="ECO:0000256" key="5">
    <source>
        <dbReference type="ARBA" id="ARBA00062641"/>
    </source>
</evidence>
<comment type="caution">
    <text evidence="9">The sequence shown here is derived from an EMBL/GenBank/DDBJ whole genome shotgun (WGS) entry which is preliminary data.</text>
</comment>
<protein>
    <recommendedName>
        <fullName evidence="6">Pleiotropic regulator 1</fullName>
    </recommendedName>
</protein>
<reference evidence="9 10" key="1">
    <citation type="journal article" date="2015" name="Genome Biol.">
        <title>Comparative genomics of Steinernema reveals deeply conserved gene regulatory networks.</title>
        <authorList>
            <person name="Dillman A.R."/>
            <person name="Macchietto M."/>
            <person name="Porter C.F."/>
            <person name="Rogers A."/>
            <person name="Williams B."/>
            <person name="Antoshechkin I."/>
            <person name="Lee M.M."/>
            <person name="Goodwin Z."/>
            <person name="Lu X."/>
            <person name="Lewis E.E."/>
            <person name="Goodrich-Blair H."/>
            <person name="Stock S.P."/>
            <person name="Adams B.J."/>
            <person name="Sternberg P.W."/>
            <person name="Mortazavi A."/>
        </authorList>
    </citation>
    <scope>NUCLEOTIDE SEQUENCE [LARGE SCALE GENOMIC DNA]</scope>
    <source>
        <strain evidence="9 10">ALL</strain>
    </source>
</reference>
<organism evidence="9 10">
    <name type="scientific">Steinernema carpocapsae</name>
    <name type="common">Entomopathogenic nematode</name>
    <dbReference type="NCBI Taxonomy" id="34508"/>
    <lineage>
        <taxon>Eukaryota</taxon>
        <taxon>Metazoa</taxon>
        <taxon>Ecdysozoa</taxon>
        <taxon>Nematoda</taxon>
        <taxon>Chromadorea</taxon>
        <taxon>Rhabditida</taxon>
        <taxon>Tylenchina</taxon>
        <taxon>Panagrolaimomorpha</taxon>
        <taxon>Strongyloidoidea</taxon>
        <taxon>Steinernematidae</taxon>
        <taxon>Steinernema</taxon>
    </lineage>
</organism>
<dbReference type="InterPro" id="IPR020472">
    <property type="entry name" value="WD40_PAC1"/>
</dbReference>
<sequence length="480" mass="53552">MNQVDALPDVPEPVELEETQENKNLLNTVFRSMKRSRDMFFHHRDEYPEFPDIDEHYRQVKMKTEYKNIVALAAETKRRKEEEALNLPKNEPVIAIGEPTNDSGAQLSIAGPSSSGSDVGTKKSVAVVASASKGPQDNTVRAMLPSRAPMVVKPKWHAPWKLYRVLSGHTGWVRSVDVEPGNEWMVSGGADRIIKIWDVATGKLRLSLTGHISAVRAVKVSPRHPFIFSAGEDKQVKCWDLETNKVVRHYHGHLSAVQDLAIHPTLDILVTCARDSTARVWDMRTKAQIHCLGGHSSTVAAVQCQSINPQVITSSHDSTIRLWDLVAGRSVVTLTNHKKAVRALTLHPTLRMFGSASPDNIKQWKCPDGEFYQNLSGHNAVINSLVCNEDGVLVSGADNGTMQFWDWNSGFCFDKQTTKVQPGSIDSEAGIYSMCFDQSGTRLITAEADKTIKMYKEDLSATEETHPVMWRPDVLRKKMY</sequence>
<comment type="similarity">
    <text evidence="3">Belongs to the WD repeat PRL1/PRL2 family.</text>
</comment>
<evidence type="ECO:0000256" key="6">
    <source>
        <dbReference type="ARBA" id="ARBA00073631"/>
    </source>
</evidence>
<feature type="compositionally biased region" description="Polar residues" evidence="8">
    <location>
        <begin position="100"/>
        <end position="118"/>
    </location>
</feature>
<dbReference type="CDD" id="cd00200">
    <property type="entry name" value="WD40"/>
    <property type="match status" value="1"/>
</dbReference>
<feature type="repeat" description="WD" evidence="7">
    <location>
        <begin position="375"/>
        <end position="406"/>
    </location>
</feature>
<dbReference type="InterPro" id="IPR001680">
    <property type="entry name" value="WD40_rpt"/>
</dbReference>
<gene>
    <name evidence="9" type="ORF">L596_021690</name>
</gene>
<feature type="repeat" description="WD" evidence="7">
    <location>
        <begin position="208"/>
        <end position="249"/>
    </location>
</feature>
<evidence type="ECO:0000256" key="7">
    <source>
        <dbReference type="PROSITE-ProRule" id="PRU00221"/>
    </source>
</evidence>
<dbReference type="InterPro" id="IPR045241">
    <property type="entry name" value="Prp46/PLRG1-like"/>
</dbReference>
<reference evidence="9 10" key="2">
    <citation type="journal article" date="2019" name="G3 (Bethesda)">
        <title>Hybrid Assembly of the Genome of the Entomopathogenic Nematode Steinernema carpocapsae Identifies the X-Chromosome.</title>
        <authorList>
            <person name="Serra L."/>
            <person name="Macchietto M."/>
            <person name="Macias-Munoz A."/>
            <person name="McGill C.J."/>
            <person name="Rodriguez I.M."/>
            <person name="Rodriguez B."/>
            <person name="Murad R."/>
            <person name="Mortazavi A."/>
        </authorList>
    </citation>
    <scope>NUCLEOTIDE SEQUENCE [LARGE SCALE GENOMIC DNA]</scope>
    <source>
        <strain evidence="9 10">ALL</strain>
    </source>
</reference>
<dbReference type="InterPro" id="IPR036322">
    <property type="entry name" value="WD40_repeat_dom_sf"/>
</dbReference>